<keyword evidence="5" id="KW-1185">Reference proteome</keyword>
<dbReference type="EMBL" id="JACRSW010000027">
    <property type="protein sequence ID" value="MBC8557345.1"/>
    <property type="molecule type" value="Genomic_DNA"/>
</dbReference>
<evidence type="ECO:0000313" key="4">
    <source>
        <dbReference type="EMBL" id="MBC8557345.1"/>
    </source>
</evidence>
<dbReference type="PROSITE" id="PS51257">
    <property type="entry name" value="PROKAR_LIPOPROTEIN"/>
    <property type="match status" value="1"/>
</dbReference>
<dbReference type="InterPro" id="IPR037099">
    <property type="entry name" value="Fum_R/Succ_DH_flav-like_C_sf"/>
</dbReference>
<evidence type="ECO:0000313" key="5">
    <source>
        <dbReference type="Proteomes" id="UP000637513"/>
    </source>
</evidence>
<dbReference type="PIRSF" id="PIRSF000171">
    <property type="entry name" value="SDHA_APRA_LASPO"/>
    <property type="match status" value="1"/>
</dbReference>
<name>A0ABR7MV36_9FIRM</name>
<dbReference type="Gene3D" id="3.50.50.60">
    <property type="entry name" value="FAD/NAD(P)-binding domain"/>
    <property type="match status" value="1"/>
</dbReference>
<comment type="caution">
    <text evidence="4">The sequence shown here is derived from an EMBL/GenBank/DDBJ whole genome shotgun (WGS) entry which is preliminary data.</text>
</comment>
<evidence type="ECO:0000259" key="3">
    <source>
        <dbReference type="Pfam" id="PF00890"/>
    </source>
</evidence>
<dbReference type="InterPro" id="IPR030664">
    <property type="entry name" value="SdhA/FrdA/AprA"/>
</dbReference>
<accession>A0ABR7MV36</accession>
<keyword evidence="1" id="KW-0285">Flavoprotein</keyword>
<gene>
    <name evidence="4" type="ORF">H8700_06465</name>
</gene>
<sequence>MQIEERKVLSTDVLIIGGGTAGCYAALTIREESDLSVIIAEKANIKRSGCLAAGVNAINAYIVKGRKPEDYVDYAKKDADNIVREDLLMTMSEGLNRVTKKMENLGLVILKDENGEYVARGNRNIKINGENMKPLLAKAVEALPDVTVLNHLNITDYIVEEGQILGAVGFSIEDNTAYEIRAKKVLCATGGAAGLYRPNNPGFSRHKMWYPPFNTGAGFAMGIQSGAEMTTFEMRFIALRCKDTIAPTGTIAQGVGAKQVNAKGEVYEDKYGLTTSERVYGTVMENLEGRGPCYLRTEGISKEQDESLKKAYLNMAPSQTLKWLEAKKDPSKQNVEIEGTEPYIVGGHTASGYWVDTNRQTTIQGLYAAGDVAGGCPQKYVTGAMVEGEIAAKHIVATLKEEQRNDPCDQQKADCLFEEKIEQYNAYLARQNDLFDVESLEEAMQKVMDQYAGGISTHYQFNEKQLTLAKEKIDHLIELSQDIGAKDMHELMFVYELKERLTVCLSVIAHLKARKETRWHSFAENLDYPQKSDAWLKYVNSRMEDGKLKIIFRDLVGREEEYEHSN</sequence>
<dbReference type="Pfam" id="PF00890">
    <property type="entry name" value="FAD_binding_2"/>
    <property type="match status" value="1"/>
</dbReference>
<dbReference type="InterPro" id="IPR027477">
    <property type="entry name" value="Succ_DH/fumarate_Rdtase_cat_sf"/>
</dbReference>
<dbReference type="PRINTS" id="PR00368">
    <property type="entry name" value="FADPNR"/>
</dbReference>
<dbReference type="Gene3D" id="3.90.700.10">
    <property type="entry name" value="Succinate dehydrogenase/fumarate reductase flavoprotein, catalytic domain"/>
    <property type="match status" value="1"/>
</dbReference>
<dbReference type="SUPFAM" id="SSF56425">
    <property type="entry name" value="Succinate dehydrogenase/fumarate reductase flavoprotein, catalytic domain"/>
    <property type="match status" value="1"/>
</dbReference>
<reference evidence="4 5" key="1">
    <citation type="submission" date="2020-08" db="EMBL/GenBank/DDBJ databases">
        <title>Genome public.</title>
        <authorList>
            <person name="Liu C."/>
            <person name="Sun Q."/>
        </authorList>
    </citation>
    <scope>NUCLEOTIDE SEQUENCE [LARGE SCALE GENOMIC DNA]</scope>
    <source>
        <strain evidence="4 5">BX3</strain>
    </source>
</reference>
<dbReference type="RefSeq" id="WP_022141970.1">
    <property type="nucleotide sequence ID" value="NZ_JACRSW010000027.1"/>
</dbReference>
<dbReference type="SUPFAM" id="SSF51905">
    <property type="entry name" value="FAD/NAD(P)-binding domain"/>
    <property type="match status" value="1"/>
</dbReference>
<proteinExistence type="predicted"/>
<feature type="domain" description="FAD-dependent oxidoreductase 2 FAD-binding" evidence="3">
    <location>
        <begin position="12"/>
        <end position="375"/>
    </location>
</feature>
<evidence type="ECO:0000256" key="2">
    <source>
        <dbReference type="ARBA" id="ARBA00023002"/>
    </source>
</evidence>
<dbReference type="NCBIfam" id="NF005331">
    <property type="entry name" value="PRK06854.1-2"/>
    <property type="match status" value="1"/>
</dbReference>
<organism evidence="4 5">
    <name type="scientific">Jutongia hominis</name>
    <dbReference type="NCBI Taxonomy" id="2763664"/>
    <lineage>
        <taxon>Bacteria</taxon>
        <taxon>Bacillati</taxon>
        <taxon>Bacillota</taxon>
        <taxon>Clostridia</taxon>
        <taxon>Lachnospirales</taxon>
        <taxon>Lachnospiraceae</taxon>
        <taxon>Jutongia</taxon>
    </lineage>
</organism>
<dbReference type="InterPro" id="IPR036188">
    <property type="entry name" value="FAD/NAD-bd_sf"/>
</dbReference>
<dbReference type="Proteomes" id="UP000637513">
    <property type="component" value="Unassembled WGS sequence"/>
</dbReference>
<dbReference type="InterPro" id="IPR003953">
    <property type="entry name" value="FAD-dep_OxRdtase_2_FAD-bd"/>
</dbReference>
<keyword evidence="2 4" id="KW-0560">Oxidoreductase</keyword>
<evidence type="ECO:0000256" key="1">
    <source>
        <dbReference type="ARBA" id="ARBA00022630"/>
    </source>
</evidence>
<dbReference type="SUPFAM" id="SSF46977">
    <property type="entry name" value="Succinate dehydrogenase/fumarate reductase flavoprotein C-terminal domain"/>
    <property type="match status" value="1"/>
</dbReference>
<dbReference type="EC" id="1.8.99.2" evidence="4"/>
<dbReference type="Gene3D" id="1.20.58.100">
    <property type="entry name" value="Fumarate reductase/succinate dehydrogenase flavoprotein-like, C-terminal domain"/>
    <property type="match status" value="1"/>
</dbReference>
<dbReference type="PANTHER" id="PTHR11632:SF73">
    <property type="entry name" value="BLR3196 PROTEIN"/>
    <property type="match status" value="1"/>
</dbReference>
<dbReference type="GO" id="GO:0009973">
    <property type="term" value="F:adenylyl-sulfate reductase activity"/>
    <property type="evidence" value="ECO:0007669"/>
    <property type="project" value="UniProtKB-EC"/>
</dbReference>
<protein>
    <submittedName>
        <fullName evidence="4">Adenylyl-sulfate reductase subunit alpha</fullName>
        <ecNumber evidence="4">1.8.99.2</ecNumber>
    </submittedName>
</protein>
<dbReference type="PANTHER" id="PTHR11632">
    <property type="entry name" value="SUCCINATE DEHYDROGENASE 2 FLAVOPROTEIN SUBUNIT"/>
    <property type="match status" value="1"/>
</dbReference>